<dbReference type="InterPro" id="IPR007110">
    <property type="entry name" value="Ig-like_dom"/>
</dbReference>
<dbReference type="PANTHER" id="PTHR12231:SF253">
    <property type="entry name" value="DPR-INTERACTING PROTEIN ETA, ISOFORM B-RELATED"/>
    <property type="match status" value="1"/>
</dbReference>
<evidence type="ECO:0000313" key="7">
    <source>
        <dbReference type="Proteomes" id="UP000494163"/>
    </source>
</evidence>
<keyword evidence="1" id="KW-0732">Signal</keyword>
<keyword evidence="2" id="KW-0677">Repeat</keyword>
<accession>A0A0M4E209</accession>
<dbReference type="InterPro" id="IPR013783">
    <property type="entry name" value="Ig-like_fold"/>
</dbReference>
<dbReference type="InterPro" id="IPR036179">
    <property type="entry name" value="Ig-like_dom_sf"/>
</dbReference>
<keyword evidence="7" id="KW-1185">Reference proteome</keyword>
<dbReference type="AlphaFoldDB" id="A0A0M4E209"/>
<organism evidence="6 7">
    <name type="scientific">Drosophila busckii</name>
    <name type="common">Fruit fly</name>
    <dbReference type="NCBI Taxonomy" id="30019"/>
    <lineage>
        <taxon>Eukaryota</taxon>
        <taxon>Metazoa</taxon>
        <taxon>Ecdysozoa</taxon>
        <taxon>Arthropoda</taxon>
        <taxon>Hexapoda</taxon>
        <taxon>Insecta</taxon>
        <taxon>Pterygota</taxon>
        <taxon>Neoptera</taxon>
        <taxon>Endopterygota</taxon>
        <taxon>Diptera</taxon>
        <taxon>Brachycera</taxon>
        <taxon>Muscomorpha</taxon>
        <taxon>Ephydroidea</taxon>
        <taxon>Drosophilidae</taxon>
        <taxon>Drosophila</taxon>
    </lineage>
</organism>
<dbReference type="Proteomes" id="UP000494163">
    <property type="component" value="Chromosome 2L"/>
</dbReference>
<reference evidence="6 7" key="1">
    <citation type="submission" date="2015-08" db="EMBL/GenBank/DDBJ databases">
        <title>Ancestral chromatin configuration constrains chromatin evolution on differentiating sex chromosomes in Drosophila.</title>
        <authorList>
            <person name="Zhou Q."/>
            <person name="Bachtrog D."/>
        </authorList>
    </citation>
    <scope>NUCLEOTIDE SEQUENCE [LARGE SCALE GENOMIC DNA]</scope>
    <source>
        <tissue evidence="6">Whole larvae</tissue>
    </source>
</reference>
<protein>
    <submittedName>
        <fullName evidence="6">CG31814</fullName>
    </submittedName>
</protein>
<evidence type="ECO:0000256" key="4">
    <source>
        <dbReference type="ARBA" id="ARBA00023319"/>
    </source>
</evidence>
<feature type="non-terminal residue" evidence="6">
    <location>
        <position position="170"/>
    </location>
</feature>
<dbReference type="OMA" id="EGMNYSH"/>
<sequence length="170" mass="19001">MIVEGMTSNDMVVREGQNVSLMCKARGYPEPYVMWRREDGEEMLIGGEHVPPMLSIPNQLEGAYVGQDVMLECHTEAYPASINYWTTERGDMIISDTSRAGDKYETTSTVSGYTKYMKLKIRGVGPNDFGTYRCVAKNSLGETDGNIKLDEMPTPTTAIISEMAMLNRSY</sequence>
<dbReference type="GO" id="GO:0043005">
    <property type="term" value="C:neuron projection"/>
    <property type="evidence" value="ECO:0007669"/>
    <property type="project" value="TreeGrafter"/>
</dbReference>
<dbReference type="OrthoDB" id="10012075at2759"/>
<dbReference type="InterPro" id="IPR003598">
    <property type="entry name" value="Ig_sub2"/>
</dbReference>
<dbReference type="SMART" id="SM00408">
    <property type="entry name" value="IGc2"/>
    <property type="match status" value="1"/>
</dbReference>
<dbReference type="PROSITE" id="PS50835">
    <property type="entry name" value="IG_LIKE"/>
    <property type="match status" value="1"/>
</dbReference>
<evidence type="ECO:0000259" key="5">
    <source>
        <dbReference type="PROSITE" id="PS50835"/>
    </source>
</evidence>
<dbReference type="Gene3D" id="2.60.40.10">
    <property type="entry name" value="Immunoglobulins"/>
    <property type="match status" value="2"/>
</dbReference>
<keyword evidence="4" id="KW-0393">Immunoglobulin domain</keyword>
<dbReference type="FunFam" id="2.60.40.10:FF:000376">
    <property type="entry name" value="CLUMA_CG000981, isoform A"/>
    <property type="match status" value="1"/>
</dbReference>
<dbReference type="InterPro" id="IPR003599">
    <property type="entry name" value="Ig_sub"/>
</dbReference>
<name>A0A0M4E209_DROBS</name>
<dbReference type="STRING" id="30019.A0A0M4E209"/>
<dbReference type="SMR" id="A0A0M4E209"/>
<evidence type="ECO:0000313" key="6">
    <source>
        <dbReference type="EMBL" id="ALC39528.1"/>
    </source>
</evidence>
<dbReference type="Pfam" id="PF13927">
    <property type="entry name" value="Ig_3"/>
    <property type="match status" value="2"/>
</dbReference>
<feature type="domain" description="Ig-like" evidence="5">
    <location>
        <begin position="1"/>
        <end position="150"/>
    </location>
</feature>
<keyword evidence="3" id="KW-1015">Disulfide bond</keyword>
<evidence type="ECO:0000256" key="2">
    <source>
        <dbReference type="ARBA" id="ARBA00022737"/>
    </source>
</evidence>
<evidence type="ECO:0000256" key="3">
    <source>
        <dbReference type="ARBA" id="ARBA00023157"/>
    </source>
</evidence>
<dbReference type="SUPFAM" id="SSF48726">
    <property type="entry name" value="Immunoglobulin"/>
    <property type="match status" value="2"/>
</dbReference>
<proteinExistence type="predicted"/>
<gene>
    <name evidence="6" type="ORF">Dbus_chr2Lg1613</name>
</gene>
<dbReference type="SMART" id="SM00409">
    <property type="entry name" value="IG"/>
    <property type="match status" value="1"/>
</dbReference>
<evidence type="ECO:0000256" key="1">
    <source>
        <dbReference type="ARBA" id="ARBA00022729"/>
    </source>
</evidence>
<dbReference type="PANTHER" id="PTHR12231">
    <property type="entry name" value="CTX-RELATED TYPE I TRANSMEMBRANE PROTEIN"/>
    <property type="match status" value="1"/>
</dbReference>
<dbReference type="EMBL" id="CP012523">
    <property type="protein sequence ID" value="ALC39528.1"/>
    <property type="molecule type" value="Genomic_DNA"/>
</dbReference>
<dbReference type="InterPro" id="IPR051170">
    <property type="entry name" value="Neural/epithelial_adhesion"/>
</dbReference>